<evidence type="ECO:0000313" key="14">
    <source>
        <dbReference type="EMBL" id="RGP35966.1"/>
    </source>
</evidence>
<evidence type="ECO:0000256" key="1">
    <source>
        <dbReference type="ARBA" id="ARBA00004429"/>
    </source>
</evidence>
<protein>
    <recommendedName>
        <fullName evidence="3">Magnesium transport protein CorA</fullName>
    </recommendedName>
</protein>
<keyword evidence="9 13" id="KW-1133">Transmembrane helix</keyword>
<evidence type="ECO:0000256" key="7">
    <source>
        <dbReference type="ARBA" id="ARBA00022692"/>
    </source>
</evidence>
<dbReference type="GO" id="GO:0005886">
    <property type="term" value="C:plasma membrane"/>
    <property type="evidence" value="ECO:0007669"/>
    <property type="project" value="UniProtKB-SubCell"/>
</dbReference>
<dbReference type="InterPro" id="IPR050829">
    <property type="entry name" value="CorA_MIT"/>
</dbReference>
<dbReference type="GO" id="GO:0015087">
    <property type="term" value="F:cobalt ion transmembrane transporter activity"/>
    <property type="evidence" value="ECO:0007669"/>
    <property type="project" value="TreeGrafter"/>
</dbReference>
<evidence type="ECO:0000256" key="3">
    <source>
        <dbReference type="ARBA" id="ARBA00019439"/>
    </source>
</evidence>
<keyword evidence="10" id="KW-0406">Ion transport</keyword>
<dbReference type="CDD" id="cd12837">
    <property type="entry name" value="EcCorA-like_u1"/>
    <property type="match status" value="1"/>
</dbReference>
<keyword evidence="6" id="KW-0997">Cell inner membrane</keyword>
<sequence length="319" mass="35392">MLFAYRVIDMKLDRLPNGGPLETAVWIDLYRPLDSQIQAVQTLGVEVPTLADMEEIEISNRLYREDGVDYMTVVLPGMSESNEPVSGPVTFIMTPERLFTVRHHAPRPFVTYPERANKVGPGCTDSAKLFLSLIEEITGRLADLLEGSGRALDGLAREVYSDNGTTDSTQLQAALRRTGREGEQIARVRLSLLTIERAVSYFGQSLIAEHRGTALKTTVKGLMRDLHALEVHADHLSARVALASDSTMGMINLSQNQTIKIVSVVAVVFLPPTVIASAYGMNFEVMPELKWAMGYPMALGMMLASAIGTYLFFKWRRWL</sequence>
<dbReference type="Gene3D" id="1.20.58.340">
    <property type="entry name" value="Magnesium transport protein CorA, transmembrane region"/>
    <property type="match status" value="1"/>
</dbReference>
<keyword evidence="8" id="KW-0460">Magnesium</keyword>
<keyword evidence="11 13" id="KW-0472">Membrane</keyword>
<keyword evidence="15" id="KW-1185">Reference proteome</keyword>
<gene>
    <name evidence="14" type="ORF">D1012_17490</name>
</gene>
<dbReference type="InterPro" id="IPR045861">
    <property type="entry name" value="CorA_cytoplasmic_dom"/>
</dbReference>
<evidence type="ECO:0000256" key="6">
    <source>
        <dbReference type="ARBA" id="ARBA00022519"/>
    </source>
</evidence>
<dbReference type="EMBL" id="QWEY01000011">
    <property type="protein sequence ID" value="RGP35966.1"/>
    <property type="molecule type" value="Genomic_DNA"/>
</dbReference>
<evidence type="ECO:0000256" key="8">
    <source>
        <dbReference type="ARBA" id="ARBA00022842"/>
    </source>
</evidence>
<dbReference type="SUPFAM" id="SSF143865">
    <property type="entry name" value="CorA soluble domain-like"/>
    <property type="match status" value="1"/>
</dbReference>
<evidence type="ECO:0000256" key="13">
    <source>
        <dbReference type="SAM" id="Phobius"/>
    </source>
</evidence>
<dbReference type="RefSeq" id="WP_118155333.1">
    <property type="nucleotide sequence ID" value="NZ_QWEY01000011.1"/>
</dbReference>
<comment type="subcellular location">
    <subcellularLocation>
        <location evidence="1">Cell inner membrane</location>
        <topology evidence="1">Multi-pass membrane protein</topology>
    </subcellularLocation>
</comment>
<dbReference type="Proteomes" id="UP000284547">
    <property type="component" value="Unassembled WGS sequence"/>
</dbReference>
<evidence type="ECO:0000256" key="10">
    <source>
        <dbReference type="ARBA" id="ARBA00023065"/>
    </source>
</evidence>
<evidence type="ECO:0000256" key="9">
    <source>
        <dbReference type="ARBA" id="ARBA00022989"/>
    </source>
</evidence>
<evidence type="ECO:0000313" key="15">
    <source>
        <dbReference type="Proteomes" id="UP000284547"/>
    </source>
</evidence>
<dbReference type="SUPFAM" id="SSF144083">
    <property type="entry name" value="Magnesium transport protein CorA, transmembrane region"/>
    <property type="match status" value="1"/>
</dbReference>
<feature type="transmembrane region" description="Helical" evidence="13">
    <location>
        <begin position="258"/>
        <end position="281"/>
    </location>
</feature>
<dbReference type="AlphaFoldDB" id="A0A411YYN3"/>
<evidence type="ECO:0000256" key="5">
    <source>
        <dbReference type="ARBA" id="ARBA00022475"/>
    </source>
</evidence>
<dbReference type="InterPro" id="IPR045863">
    <property type="entry name" value="CorA_TM1_TM2"/>
</dbReference>
<comment type="caution">
    <text evidence="14">The sequence shown here is derived from an EMBL/GenBank/DDBJ whole genome shotgun (WGS) entry which is preliminary data.</text>
</comment>
<dbReference type="PANTHER" id="PTHR47685">
    <property type="entry name" value="MAGNESIUM TRANSPORT PROTEIN CORA"/>
    <property type="match status" value="1"/>
</dbReference>
<feature type="transmembrane region" description="Helical" evidence="13">
    <location>
        <begin position="293"/>
        <end position="313"/>
    </location>
</feature>
<accession>A0A411YYN3</accession>
<comment type="similarity">
    <text evidence="2">Belongs to the CorA metal ion transporter (MIT) (TC 1.A.35) family.</text>
</comment>
<keyword evidence="5" id="KW-1003">Cell membrane</keyword>
<dbReference type="GO" id="GO:0015099">
    <property type="term" value="F:nickel cation transmembrane transporter activity"/>
    <property type="evidence" value="ECO:0007669"/>
    <property type="project" value="TreeGrafter"/>
</dbReference>
<dbReference type="FunFam" id="1.20.58.340:FF:000001">
    <property type="entry name" value="Magnesium transport protein CorA"/>
    <property type="match status" value="1"/>
</dbReference>
<dbReference type="InterPro" id="IPR002523">
    <property type="entry name" value="MgTranspt_CorA/ZnTranspt_ZntB"/>
</dbReference>
<evidence type="ECO:0000256" key="12">
    <source>
        <dbReference type="ARBA" id="ARBA00034269"/>
    </source>
</evidence>
<evidence type="ECO:0000256" key="2">
    <source>
        <dbReference type="ARBA" id="ARBA00009765"/>
    </source>
</evidence>
<name>A0A411YYN3_9RHOB</name>
<keyword evidence="7 13" id="KW-0812">Transmembrane</keyword>
<evidence type="ECO:0000256" key="11">
    <source>
        <dbReference type="ARBA" id="ARBA00023136"/>
    </source>
</evidence>
<dbReference type="Pfam" id="PF01544">
    <property type="entry name" value="CorA"/>
    <property type="match status" value="1"/>
</dbReference>
<keyword evidence="4" id="KW-0813">Transport</keyword>
<dbReference type="GO" id="GO:0015095">
    <property type="term" value="F:magnesium ion transmembrane transporter activity"/>
    <property type="evidence" value="ECO:0007669"/>
    <property type="project" value="TreeGrafter"/>
</dbReference>
<comment type="catalytic activity">
    <reaction evidence="12">
        <text>Mg(2+)(in) = Mg(2+)(out)</text>
        <dbReference type="Rhea" id="RHEA:29827"/>
        <dbReference type="ChEBI" id="CHEBI:18420"/>
    </reaction>
</comment>
<proteinExistence type="inferred from homology"/>
<dbReference type="PANTHER" id="PTHR47685:SF1">
    <property type="entry name" value="MAGNESIUM TRANSPORT PROTEIN CORA"/>
    <property type="match status" value="1"/>
</dbReference>
<evidence type="ECO:0000256" key="4">
    <source>
        <dbReference type="ARBA" id="ARBA00022448"/>
    </source>
</evidence>
<organism evidence="14 15">
    <name type="scientific">Pseudotabrizicola alkalilacus</name>
    <dbReference type="NCBI Taxonomy" id="2305252"/>
    <lineage>
        <taxon>Bacteria</taxon>
        <taxon>Pseudomonadati</taxon>
        <taxon>Pseudomonadota</taxon>
        <taxon>Alphaproteobacteria</taxon>
        <taxon>Rhodobacterales</taxon>
        <taxon>Paracoccaceae</taxon>
        <taxon>Pseudotabrizicola</taxon>
    </lineage>
</organism>
<dbReference type="OrthoDB" id="9803416at2"/>
<reference evidence="14 15" key="1">
    <citation type="submission" date="2018-08" db="EMBL/GenBank/DDBJ databases">
        <title>Flavobacterium tibetense sp. nov., isolated from a wetland YonghuCo on Tibetan Plateau.</title>
        <authorList>
            <person name="Phurbu D."/>
            <person name="Lu H."/>
            <person name="Xing P."/>
        </authorList>
    </citation>
    <scope>NUCLEOTIDE SEQUENCE [LARGE SCALE GENOMIC DNA]</scope>
    <source>
        <strain evidence="14 15">DJC</strain>
    </source>
</reference>